<dbReference type="AlphaFoldDB" id="A0A8J7Q8D8"/>
<accession>A0A8J7Q8D8</accession>
<name>A0A8J7Q8D8_9BACT</name>
<reference evidence="2" key="1">
    <citation type="submission" date="2021-03" db="EMBL/GenBank/DDBJ databases">
        <authorList>
            <person name="Wang G."/>
        </authorList>
    </citation>
    <scope>NUCLEOTIDE SEQUENCE</scope>
    <source>
        <strain evidence="2">KCTC 12899</strain>
    </source>
</reference>
<organism evidence="2 3">
    <name type="scientific">Acanthopleuribacter pedis</name>
    <dbReference type="NCBI Taxonomy" id="442870"/>
    <lineage>
        <taxon>Bacteria</taxon>
        <taxon>Pseudomonadati</taxon>
        <taxon>Acidobacteriota</taxon>
        <taxon>Holophagae</taxon>
        <taxon>Acanthopleuribacterales</taxon>
        <taxon>Acanthopleuribacteraceae</taxon>
        <taxon>Acanthopleuribacter</taxon>
    </lineage>
</organism>
<feature type="compositionally biased region" description="Basic residues" evidence="1">
    <location>
        <begin position="1"/>
        <end position="11"/>
    </location>
</feature>
<proteinExistence type="predicted"/>
<dbReference type="RefSeq" id="WP_207860310.1">
    <property type="nucleotide sequence ID" value="NZ_JAFREP010000016.1"/>
</dbReference>
<feature type="region of interest" description="Disordered" evidence="1">
    <location>
        <begin position="1"/>
        <end position="22"/>
    </location>
</feature>
<protein>
    <submittedName>
        <fullName evidence="2">Uncharacterized protein</fullName>
    </submittedName>
</protein>
<comment type="caution">
    <text evidence="2">The sequence shown here is derived from an EMBL/GenBank/DDBJ whole genome shotgun (WGS) entry which is preliminary data.</text>
</comment>
<evidence type="ECO:0000256" key="1">
    <source>
        <dbReference type="SAM" id="MobiDB-lite"/>
    </source>
</evidence>
<dbReference type="EMBL" id="JAFREP010000016">
    <property type="protein sequence ID" value="MBO1320356.1"/>
    <property type="molecule type" value="Genomic_DNA"/>
</dbReference>
<evidence type="ECO:0000313" key="2">
    <source>
        <dbReference type="EMBL" id="MBO1320356.1"/>
    </source>
</evidence>
<keyword evidence="3" id="KW-1185">Reference proteome</keyword>
<sequence length="116" mass="13211">MAKSKKKKRATRTSQSSRPQVKLSEAMYSQRLLLLLEARDAHDHHENTYFDLGGGERPQIVKAEFDFVARREKIQVLVHPVKGKRTLAFVFPPRDKPKPAVVIRDADGNIKYRSGG</sequence>
<dbReference type="Proteomes" id="UP000664417">
    <property type="component" value="Unassembled WGS sequence"/>
</dbReference>
<gene>
    <name evidence="2" type="ORF">J3U88_17910</name>
</gene>
<evidence type="ECO:0000313" key="3">
    <source>
        <dbReference type="Proteomes" id="UP000664417"/>
    </source>
</evidence>